<evidence type="ECO:0000313" key="3">
    <source>
        <dbReference type="Proteomes" id="UP001156703"/>
    </source>
</evidence>
<evidence type="ECO:0008006" key="4">
    <source>
        <dbReference type="Google" id="ProtNLM"/>
    </source>
</evidence>
<gene>
    <name evidence="2" type="ORF">GCM10007925_11900</name>
</gene>
<evidence type="ECO:0000256" key="1">
    <source>
        <dbReference type="SAM" id="MobiDB-lite"/>
    </source>
</evidence>
<protein>
    <recommendedName>
        <fullName evidence="4">DUF3298 domain-containing protein</fullName>
    </recommendedName>
</protein>
<accession>A0ABQ5Z9D5</accession>
<dbReference type="Proteomes" id="UP001156703">
    <property type="component" value="Unassembled WGS sequence"/>
</dbReference>
<feature type="region of interest" description="Disordered" evidence="1">
    <location>
        <begin position="70"/>
        <end position="90"/>
    </location>
</feature>
<dbReference type="RefSeq" id="WP_029941198.1">
    <property type="nucleotide sequence ID" value="NZ_BSOO01000009.1"/>
</dbReference>
<name>A0ABQ5Z9D5_9SPHN</name>
<comment type="caution">
    <text evidence="2">The sequence shown here is derived from an EMBL/GenBank/DDBJ whole genome shotgun (WGS) entry which is preliminary data.</text>
</comment>
<sequence length="357" mass="38367">MAAAGIVMLAALAADPAPPAWQGVWQGTIGPYPVQMCFEQRDWGDLGAYYYRSRAALIALDRDEAGHWREGKDGPKLRVAPAGPDRLAGSWSDKDRSLPISLVRAAPLADDDDERPCGSLAFHRPRLGKVSWQRTPARIGRLAYERIRLVPGKGFTTVNVDTFALAAATPAAAAINARVAQQLKTEDWFDCLRGAAAMQGTDGDYDDSYTPKAVRGPFLSVTHNLGGSCGGAHPYWDIEPLTFDLGTGGLVELARWVSPRGMVPSKESDGAITYQPSPALKRLLRARWPKGGDDCEAEVFDYAFGWRIGLTAGGLGFTPNLPHVAQGCAEELSLSFAELSPFLSAEGQAGRKAIGSR</sequence>
<dbReference type="EMBL" id="BSOO01000009">
    <property type="protein sequence ID" value="GLR47478.1"/>
    <property type="molecule type" value="Genomic_DNA"/>
</dbReference>
<keyword evidence="3" id="KW-1185">Reference proteome</keyword>
<reference evidence="3" key="1">
    <citation type="journal article" date="2019" name="Int. J. Syst. Evol. Microbiol.">
        <title>The Global Catalogue of Microorganisms (GCM) 10K type strain sequencing project: providing services to taxonomists for standard genome sequencing and annotation.</title>
        <authorList>
            <consortium name="The Broad Institute Genomics Platform"/>
            <consortium name="The Broad Institute Genome Sequencing Center for Infectious Disease"/>
            <person name="Wu L."/>
            <person name="Ma J."/>
        </authorList>
    </citation>
    <scope>NUCLEOTIDE SEQUENCE [LARGE SCALE GENOMIC DNA]</scope>
    <source>
        <strain evidence="3">NBRC 102146</strain>
    </source>
</reference>
<organism evidence="2 3">
    <name type="scientific">Sphingomonas astaxanthinifaciens DSM 22298</name>
    <dbReference type="NCBI Taxonomy" id="1123267"/>
    <lineage>
        <taxon>Bacteria</taxon>
        <taxon>Pseudomonadati</taxon>
        <taxon>Pseudomonadota</taxon>
        <taxon>Alphaproteobacteria</taxon>
        <taxon>Sphingomonadales</taxon>
        <taxon>Sphingomonadaceae</taxon>
        <taxon>Sphingomonas</taxon>
    </lineage>
</organism>
<proteinExistence type="predicted"/>
<evidence type="ECO:0000313" key="2">
    <source>
        <dbReference type="EMBL" id="GLR47478.1"/>
    </source>
</evidence>